<sequence>MLVGVCAFFVSMTGGIQTEKTFRYRLHQDTNLLSVVCQHEVEGLEMQTRNDKWVLIKPSPTSLVSWSAMPWVGKTSSASVFLKKVLARKTNSRLTVEYDLIKYVTVQAMNLVTLFNIFEKLFFSEKNIPKMQSLEYLNVKLDLYTGTFIADQRRHWVQFPVV</sequence>
<feature type="domain" description="Isopenicillin N synthase-like Fe(2+) 2OG dioxygenase" evidence="1">
    <location>
        <begin position="17"/>
        <end position="65"/>
    </location>
</feature>
<dbReference type="Gene3D" id="2.60.120.330">
    <property type="entry name" value="B-lactam Antibiotic, Isopenicillin N Synthase, Chain"/>
    <property type="match status" value="1"/>
</dbReference>
<keyword evidence="3" id="KW-1185">Reference proteome</keyword>
<dbReference type="Proteomes" id="UP001341281">
    <property type="component" value="Chromosome 10"/>
</dbReference>
<dbReference type="SUPFAM" id="SSF51197">
    <property type="entry name" value="Clavaminate synthase-like"/>
    <property type="match status" value="1"/>
</dbReference>
<dbReference type="AlphaFoldDB" id="A0AAQ3XI09"/>
<evidence type="ECO:0000259" key="1">
    <source>
        <dbReference type="Pfam" id="PF03171"/>
    </source>
</evidence>
<name>A0AAQ3XI09_PASNO</name>
<organism evidence="2 3">
    <name type="scientific">Paspalum notatum var. saurae</name>
    <dbReference type="NCBI Taxonomy" id="547442"/>
    <lineage>
        <taxon>Eukaryota</taxon>
        <taxon>Viridiplantae</taxon>
        <taxon>Streptophyta</taxon>
        <taxon>Embryophyta</taxon>
        <taxon>Tracheophyta</taxon>
        <taxon>Spermatophyta</taxon>
        <taxon>Magnoliopsida</taxon>
        <taxon>Liliopsida</taxon>
        <taxon>Poales</taxon>
        <taxon>Poaceae</taxon>
        <taxon>PACMAD clade</taxon>
        <taxon>Panicoideae</taxon>
        <taxon>Andropogonodae</taxon>
        <taxon>Paspaleae</taxon>
        <taxon>Paspalinae</taxon>
        <taxon>Paspalum</taxon>
    </lineage>
</organism>
<dbReference type="Pfam" id="PF03171">
    <property type="entry name" value="2OG-FeII_Oxy"/>
    <property type="match status" value="1"/>
</dbReference>
<evidence type="ECO:0000313" key="2">
    <source>
        <dbReference type="EMBL" id="WVZ99688.1"/>
    </source>
</evidence>
<dbReference type="InterPro" id="IPR044861">
    <property type="entry name" value="IPNS-like_FE2OG_OXY"/>
</dbReference>
<protein>
    <recommendedName>
        <fullName evidence="1">Isopenicillin N synthase-like Fe(2+) 2OG dioxygenase domain-containing protein</fullName>
    </recommendedName>
</protein>
<reference evidence="2 3" key="1">
    <citation type="submission" date="2024-02" db="EMBL/GenBank/DDBJ databases">
        <title>High-quality chromosome-scale genome assembly of Pensacola bahiagrass (Paspalum notatum Flugge var. saurae).</title>
        <authorList>
            <person name="Vega J.M."/>
            <person name="Podio M."/>
            <person name="Orjuela J."/>
            <person name="Siena L.A."/>
            <person name="Pessino S.C."/>
            <person name="Combes M.C."/>
            <person name="Mariac C."/>
            <person name="Albertini E."/>
            <person name="Pupilli F."/>
            <person name="Ortiz J.P.A."/>
            <person name="Leblanc O."/>
        </authorList>
    </citation>
    <scope>NUCLEOTIDE SEQUENCE [LARGE SCALE GENOMIC DNA]</scope>
    <source>
        <strain evidence="2">R1</strain>
        <tissue evidence="2">Leaf</tissue>
    </source>
</reference>
<proteinExistence type="predicted"/>
<evidence type="ECO:0000313" key="3">
    <source>
        <dbReference type="Proteomes" id="UP001341281"/>
    </source>
</evidence>
<accession>A0AAQ3XI09</accession>
<gene>
    <name evidence="2" type="ORF">U9M48_044951</name>
</gene>
<dbReference type="InterPro" id="IPR027443">
    <property type="entry name" value="IPNS-like_sf"/>
</dbReference>
<dbReference type="EMBL" id="CP144754">
    <property type="protein sequence ID" value="WVZ99688.1"/>
    <property type="molecule type" value="Genomic_DNA"/>
</dbReference>